<reference evidence="3" key="1">
    <citation type="submission" date="2011-12" db="EMBL/GenBank/DDBJ databases">
        <title>Complete sequence of Clostridium clariflavum DSM 19732.</title>
        <authorList>
            <consortium name="US DOE Joint Genome Institute"/>
            <person name="Lucas S."/>
            <person name="Han J."/>
            <person name="Lapidus A."/>
            <person name="Cheng J.-F."/>
            <person name="Goodwin L."/>
            <person name="Pitluck S."/>
            <person name="Peters L."/>
            <person name="Teshima H."/>
            <person name="Detter J.C."/>
            <person name="Han C."/>
            <person name="Tapia R."/>
            <person name="Land M."/>
            <person name="Hauser L."/>
            <person name="Kyrpides N."/>
            <person name="Ivanova N."/>
            <person name="Pagani I."/>
            <person name="Kitzmiller T."/>
            <person name="Lynd L."/>
            <person name="Izquierdo J."/>
            <person name="Woyke T."/>
        </authorList>
    </citation>
    <scope>NUCLEOTIDE SEQUENCE [LARGE SCALE GENOMIC DNA]</scope>
    <source>
        <strain evidence="3">DSM 19732 / NBRC 101661 / EBR45</strain>
    </source>
</reference>
<dbReference type="AlphaFoldDB" id="G8M0Y2"/>
<dbReference type="KEGG" id="ccl:Clocl_3773"/>
<keyword evidence="1" id="KW-0472">Membrane</keyword>
<dbReference type="HOGENOM" id="CLU_1944977_0_0_9"/>
<dbReference type="EMBL" id="CP003065">
    <property type="protein sequence ID" value="AEV70225.1"/>
    <property type="molecule type" value="Genomic_DNA"/>
</dbReference>
<keyword evidence="3" id="KW-1185">Reference proteome</keyword>
<accession>G8M0Y2</accession>
<evidence type="ECO:0000313" key="2">
    <source>
        <dbReference type="EMBL" id="AEV70225.1"/>
    </source>
</evidence>
<keyword evidence="1" id="KW-1133">Transmembrane helix</keyword>
<gene>
    <name evidence="2" type="ordered locus">Clocl_3773</name>
</gene>
<name>G8M0Y2_ACECE</name>
<evidence type="ECO:0000256" key="1">
    <source>
        <dbReference type="SAM" id="Phobius"/>
    </source>
</evidence>
<feature type="transmembrane region" description="Helical" evidence="1">
    <location>
        <begin position="6"/>
        <end position="26"/>
    </location>
</feature>
<keyword evidence="1" id="KW-0812">Transmembrane</keyword>
<organism evidence="2 3">
    <name type="scientific">Acetivibrio clariflavus (strain DSM 19732 / NBRC 101661 / EBR45)</name>
    <name type="common">Clostridium clariflavum</name>
    <dbReference type="NCBI Taxonomy" id="720554"/>
    <lineage>
        <taxon>Bacteria</taxon>
        <taxon>Bacillati</taxon>
        <taxon>Bacillota</taxon>
        <taxon>Clostridia</taxon>
        <taxon>Eubacteriales</taxon>
        <taxon>Oscillospiraceae</taxon>
        <taxon>Acetivibrio</taxon>
    </lineage>
</organism>
<evidence type="ECO:0000313" key="3">
    <source>
        <dbReference type="Proteomes" id="UP000005435"/>
    </source>
</evidence>
<dbReference type="Proteomes" id="UP000005435">
    <property type="component" value="Chromosome"/>
</dbReference>
<proteinExistence type="predicted"/>
<sequence length="129" mass="14980" precursor="true">MPLFGLWSSFYMLLLINPIITLFPDLKFRFSAIGILKSALSPQRKHIVETLCIHTVFACNYNFLKLLQFSSFNYNIIFELFSVYVRKCFIICLTNKLFLTKSCKFIVNPIEEFLIPLLNSGCYCILSAQ</sequence>
<reference evidence="2 3" key="2">
    <citation type="journal article" date="2012" name="Stand. Genomic Sci.">
        <title>Complete Genome Sequence of Clostridium clariflavum DSM 19732.</title>
        <authorList>
            <person name="Izquierdo J.A."/>
            <person name="Goodwin L."/>
            <person name="Davenport K.W."/>
            <person name="Teshima H."/>
            <person name="Bruce D."/>
            <person name="Detter C."/>
            <person name="Tapia R."/>
            <person name="Han S."/>
            <person name="Land M."/>
            <person name="Hauser L."/>
            <person name="Jeffries C.D."/>
            <person name="Han J."/>
            <person name="Pitluck S."/>
            <person name="Nolan M."/>
            <person name="Chen A."/>
            <person name="Huntemann M."/>
            <person name="Mavromatis K."/>
            <person name="Mikhailova N."/>
            <person name="Liolios K."/>
            <person name="Woyke T."/>
            <person name="Lynd L.R."/>
        </authorList>
    </citation>
    <scope>NUCLEOTIDE SEQUENCE [LARGE SCALE GENOMIC DNA]</scope>
    <source>
        <strain evidence="3">DSM 19732 / NBRC 101661 / EBR45</strain>
    </source>
</reference>
<protein>
    <submittedName>
        <fullName evidence="2">Uncharacterized protein</fullName>
    </submittedName>
</protein>